<gene>
    <name evidence="4" type="ORF">OG994_12035</name>
</gene>
<dbReference type="NCBIfam" id="NF033542">
    <property type="entry name" value="transpos_IS110"/>
    <property type="match status" value="1"/>
</dbReference>
<proteinExistence type="predicted"/>
<keyword evidence="5" id="KW-1185">Reference proteome</keyword>
<feature type="domain" description="Transposase IS116/IS110/IS902 C-terminal" evidence="3">
    <location>
        <begin position="204"/>
        <end position="285"/>
    </location>
</feature>
<dbReference type="InterPro" id="IPR047650">
    <property type="entry name" value="Transpos_IS110"/>
</dbReference>
<dbReference type="InterPro" id="IPR002525">
    <property type="entry name" value="Transp_IS110-like_N"/>
</dbReference>
<organism evidence="4 5">
    <name type="scientific">Micromonospora globbae</name>
    <dbReference type="NCBI Taxonomy" id="1894969"/>
    <lineage>
        <taxon>Bacteria</taxon>
        <taxon>Bacillati</taxon>
        <taxon>Actinomycetota</taxon>
        <taxon>Actinomycetes</taxon>
        <taxon>Micromonosporales</taxon>
        <taxon>Micromonosporaceae</taxon>
        <taxon>Micromonospora</taxon>
    </lineage>
</organism>
<dbReference type="RefSeq" id="WP_328853256.1">
    <property type="nucleotide sequence ID" value="NZ_CP108084.1"/>
</dbReference>
<accession>A0ABZ1SCE9</accession>
<feature type="compositionally biased region" description="Low complexity" evidence="1">
    <location>
        <begin position="337"/>
        <end position="352"/>
    </location>
</feature>
<evidence type="ECO:0000313" key="5">
    <source>
        <dbReference type="Proteomes" id="UP001432190"/>
    </source>
</evidence>
<name>A0ABZ1SCE9_9ACTN</name>
<feature type="region of interest" description="Disordered" evidence="1">
    <location>
        <begin position="322"/>
        <end position="369"/>
    </location>
</feature>
<sequence length="369" mass="40214">MTSDETVVGGGRFDTDRDGYMAMRKYSTQWTNRVWAIEGCQGIGRHIANRLLADGEQVVDVPPKLSARARVFATGQGRKTDATDAHSIALVGTRMAGLRPVVNDEQLALLRILVDRRRSLGEDHTRMVSQLHQLLLELIPGGAKKSLSAAQAKALLATVRPRDAVGKARRRVAAELISDLERVYRRSKDADKELKELVASTGTTLMDLHGIGPSGAARLLVEVSDITRFPDRAHFASWNGTAPIDASSGDQVRHRLSRAGNRQINRVLHIMATVQLRNPTEGRAYFDRKKTAGKTSMEAMRALKRRLSDIIYRTMINDTAVATAAGPGGQRETTTDSNATSSHPHASSSEKSLPGPATAQLKTPLPMMS</sequence>
<protein>
    <submittedName>
        <fullName evidence="4">IS110 family transposase</fullName>
    </submittedName>
</protein>
<feature type="domain" description="Transposase IS110-like N-terminal" evidence="2">
    <location>
        <begin position="1"/>
        <end position="140"/>
    </location>
</feature>
<evidence type="ECO:0000259" key="2">
    <source>
        <dbReference type="Pfam" id="PF01548"/>
    </source>
</evidence>
<reference evidence="4" key="1">
    <citation type="submission" date="2022-10" db="EMBL/GenBank/DDBJ databases">
        <title>The complete genomes of actinobacterial strains from the NBC collection.</title>
        <authorList>
            <person name="Joergensen T.S."/>
            <person name="Alvarez Arevalo M."/>
            <person name="Sterndorff E.B."/>
            <person name="Faurdal D."/>
            <person name="Vuksanovic O."/>
            <person name="Mourched A.-S."/>
            <person name="Charusanti P."/>
            <person name="Shaw S."/>
            <person name="Blin K."/>
            <person name="Weber T."/>
        </authorList>
    </citation>
    <scope>NUCLEOTIDE SEQUENCE</scope>
    <source>
        <strain evidence="4">NBC_00256</strain>
    </source>
</reference>
<dbReference type="EMBL" id="CP108084">
    <property type="protein sequence ID" value="WUP52193.1"/>
    <property type="molecule type" value="Genomic_DNA"/>
</dbReference>
<dbReference type="Pfam" id="PF02371">
    <property type="entry name" value="Transposase_20"/>
    <property type="match status" value="1"/>
</dbReference>
<dbReference type="Proteomes" id="UP001432190">
    <property type="component" value="Chromosome"/>
</dbReference>
<evidence type="ECO:0000256" key="1">
    <source>
        <dbReference type="SAM" id="MobiDB-lite"/>
    </source>
</evidence>
<dbReference type="PANTHER" id="PTHR33055">
    <property type="entry name" value="TRANSPOSASE FOR INSERTION SEQUENCE ELEMENT IS1111A"/>
    <property type="match status" value="1"/>
</dbReference>
<evidence type="ECO:0000313" key="4">
    <source>
        <dbReference type="EMBL" id="WUP52193.1"/>
    </source>
</evidence>
<dbReference type="InterPro" id="IPR003346">
    <property type="entry name" value="Transposase_20"/>
</dbReference>
<dbReference type="PANTHER" id="PTHR33055:SF16">
    <property type="entry name" value="TRANSPOSASE FOR INSERTION SEQUENCE ELEMENT IS1547"/>
    <property type="match status" value="1"/>
</dbReference>
<dbReference type="Pfam" id="PF01548">
    <property type="entry name" value="DEDD_Tnp_IS110"/>
    <property type="match status" value="1"/>
</dbReference>
<evidence type="ECO:0000259" key="3">
    <source>
        <dbReference type="Pfam" id="PF02371"/>
    </source>
</evidence>